<sequence length="105" mass="11581">MAEQFVKSKIAPNKVVVFGKRTCPFCHKAVDCLEELGLKPGHFEYVDISSRKDMEEIQSYFQKTTGARTLGFSGTVAASIGEQQFGVFSGRSVVRRPECLRGASC</sequence>
<dbReference type="PROSITE" id="PS51354">
    <property type="entry name" value="GLUTAREDOXIN_2"/>
    <property type="match status" value="1"/>
</dbReference>
<dbReference type="GO" id="GO:0005739">
    <property type="term" value="C:mitochondrion"/>
    <property type="evidence" value="ECO:0007669"/>
    <property type="project" value="TreeGrafter"/>
</dbReference>
<proteinExistence type="inferred from homology"/>
<dbReference type="InterPro" id="IPR002109">
    <property type="entry name" value="Glutaredoxin"/>
</dbReference>
<reference evidence="5" key="2">
    <citation type="submission" date="2025-09" db="UniProtKB">
        <authorList>
            <consortium name="Ensembl"/>
        </authorList>
    </citation>
    <scope>IDENTIFICATION</scope>
</reference>
<accession>A0A8D2JIS6</accession>
<dbReference type="InterPro" id="IPR036249">
    <property type="entry name" value="Thioredoxin-like_sf"/>
</dbReference>
<dbReference type="InterPro" id="IPR047185">
    <property type="entry name" value="GLRX1"/>
</dbReference>
<dbReference type="GO" id="GO:0015038">
    <property type="term" value="F:glutathione disulfide oxidoreductase activity"/>
    <property type="evidence" value="ECO:0007669"/>
    <property type="project" value="TreeGrafter"/>
</dbReference>
<evidence type="ECO:0000313" key="6">
    <source>
        <dbReference type="Proteomes" id="UP000694545"/>
    </source>
</evidence>
<dbReference type="Ensembl" id="ENSVKKT00000011200.1">
    <property type="protein sequence ID" value="ENSVKKP00000010937.1"/>
    <property type="gene ID" value="ENSVKKG00000007679.1"/>
</dbReference>
<evidence type="ECO:0000256" key="3">
    <source>
        <dbReference type="ARBA" id="ARBA00013662"/>
    </source>
</evidence>
<dbReference type="AlphaFoldDB" id="A0A8D2JIS6"/>
<comment type="similarity">
    <text evidence="2">Belongs to the glutaredoxin family.</text>
</comment>
<keyword evidence="6" id="KW-1185">Reference proteome</keyword>
<protein>
    <recommendedName>
        <fullName evidence="3">Glutaredoxin-1</fullName>
    </recommendedName>
</protein>
<reference evidence="5" key="1">
    <citation type="submission" date="2025-08" db="UniProtKB">
        <authorList>
            <consortium name="Ensembl"/>
        </authorList>
    </citation>
    <scope>IDENTIFICATION</scope>
</reference>
<dbReference type="SUPFAM" id="SSF52833">
    <property type="entry name" value="Thioredoxin-like"/>
    <property type="match status" value="1"/>
</dbReference>
<dbReference type="PANTHER" id="PTHR46185:SF1">
    <property type="entry name" value="GLUTAREDOXIN-1"/>
    <property type="match status" value="1"/>
</dbReference>
<dbReference type="Gene3D" id="3.40.30.10">
    <property type="entry name" value="Glutaredoxin"/>
    <property type="match status" value="1"/>
</dbReference>
<evidence type="ECO:0000313" key="5">
    <source>
        <dbReference type="Ensembl" id="ENSVKKP00000010937.1"/>
    </source>
</evidence>
<dbReference type="Pfam" id="PF00462">
    <property type="entry name" value="Glutaredoxin"/>
    <property type="match status" value="1"/>
</dbReference>
<evidence type="ECO:0000256" key="2">
    <source>
        <dbReference type="ARBA" id="ARBA00007787"/>
    </source>
</evidence>
<dbReference type="InterPro" id="IPR011767">
    <property type="entry name" value="GLR_AS"/>
</dbReference>
<feature type="domain" description="Glutaredoxin" evidence="4">
    <location>
        <begin position="15"/>
        <end position="69"/>
    </location>
</feature>
<organism evidence="5 6">
    <name type="scientific">Varanus komodoensis</name>
    <name type="common">Komodo dragon</name>
    <dbReference type="NCBI Taxonomy" id="61221"/>
    <lineage>
        <taxon>Eukaryota</taxon>
        <taxon>Metazoa</taxon>
        <taxon>Chordata</taxon>
        <taxon>Craniata</taxon>
        <taxon>Vertebrata</taxon>
        <taxon>Euteleostomi</taxon>
        <taxon>Lepidosauria</taxon>
        <taxon>Squamata</taxon>
        <taxon>Bifurcata</taxon>
        <taxon>Unidentata</taxon>
        <taxon>Episquamata</taxon>
        <taxon>Toxicofera</taxon>
        <taxon>Anguimorpha</taxon>
        <taxon>Paleoanguimorpha</taxon>
        <taxon>Varanoidea</taxon>
        <taxon>Varanidae</taxon>
        <taxon>Varanus</taxon>
    </lineage>
</organism>
<evidence type="ECO:0000256" key="1">
    <source>
        <dbReference type="ARBA" id="ARBA00002549"/>
    </source>
</evidence>
<gene>
    <name evidence="5" type="primary">GLRX</name>
</gene>
<dbReference type="PANTHER" id="PTHR46185">
    <property type="entry name" value="GLUTAREDOXIN-1"/>
    <property type="match status" value="1"/>
</dbReference>
<dbReference type="Proteomes" id="UP000694545">
    <property type="component" value="Unplaced"/>
</dbReference>
<evidence type="ECO:0000259" key="4">
    <source>
        <dbReference type="Pfam" id="PF00462"/>
    </source>
</evidence>
<name>A0A8D2JIS6_VARKO</name>
<dbReference type="PROSITE" id="PS00195">
    <property type="entry name" value="GLUTAREDOXIN_1"/>
    <property type="match status" value="1"/>
</dbReference>
<comment type="function">
    <text evidence="1">Has a glutathione-disulfide oxidoreductase activity in the presence of NADPH and glutathione reductase. Reduces low molecular weight disulfides and proteins.</text>
</comment>